<dbReference type="InterPro" id="IPR027383">
    <property type="entry name" value="Znf_put"/>
</dbReference>
<accession>A0ABT9NTX7</accession>
<evidence type="ECO:0000259" key="1">
    <source>
        <dbReference type="Pfam" id="PF13490"/>
    </source>
</evidence>
<dbReference type="Pfam" id="PF13490">
    <property type="entry name" value="zf-HC2"/>
    <property type="match status" value="1"/>
</dbReference>
<dbReference type="Proteomes" id="UP001240447">
    <property type="component" value="Unassembled WGS sequence"/>
</dbReference>
<dbReference type="InterPro" id="IPR024020">
    <property type="entry name" value="Anit_sigma_mycothiol_RsrA"/>
</dbReference>
<gene>
    <name evidence="2" type="ORF">J2S59_003681</name>
</gene>
<dbReference type="RefSeq" id="WP_068123245.1">
    <property type="nucleotide sequence ID" value="NZ_CCXJ01000631.1"/>
</dbReference>
<organism evidence="2 3">
    <name type="scientific">Nocardioides massiliensis</name>
    <dbReference type="NCBI Taxonomy" id="1325935"/>
    <lineage>
        <taxon>Bacteria</taxon>
        <taxon>Bacillati</taxon>
        <taxon>Actinomycetota</taxon>
        <taxon>Actinomycetes</taxon>
        <taxon>Propionibacteriales</taxon>
        <taxon>Nocardioidaceae</taxon>
        <taxon>Nocardioides</taxon>
    </lineage>
</organism>
<evidence type="ECO:0000313" key="3">
    <source>
        <dbReference type="Proteomes" id="UP001240447"/>
    </source>
</evidence>
<feature type="domain" description="Putative zinc-finger" evidence="1">
    <location>
        <begin position="13"/>
        <end position="46"/>
    </location>
</feature>
<keyword evidence="3" id="KW-1185">Reference proteome</keyword>
<reference evidence="2 3" key="1">
    <citation type="submission" date="2023-07" db="EMBL/GenBank/DDBJ databases">
        <title>Sequencing the genomes of 1000 actinobacteria strains.</title>
        <authorList>
            <person name="Klenk H.-P."/>
        </authorList>
    </citation>
    <scope>NUCLEOTIDE SEQUENCE [LARGE SCALE GENOMIC DNA]</scope>
    <source>
        <strain evidence="2 3">GD13</strain>
    </source>
</reference>
<comment type="caution">
    <text evidence="2">The sequence shown here is derived from an EMBL/GenBank/DDBJ whole genome shotgun (WGS) entry which is preliminary data.</text>
</comment>
<proteinExistence type="predicted"/>
<dbReference type="EMBL" id="JAUSQM010000001">
    <property type="protein sequence ID" value="MDP9823872.1"/>
    <property type="molecule type" value="Genomic_DNA"/>
</dbReference>
<name>A0ABT9NTX7_9ACTN</name>
<protein>
    <submittedName>
        <fullName evidence="2">Mycothiol system anti-sigma-R factor</fullName>
    </submittedName>
</protein>
<evidence type="ECO:0000313" key="2">
    <source>
        <dbReference type="EMBL" id="MDP9823872.1"/>
    </source>
</evidence>
<dbReference type="NCBIfam" id="TIGR03988">
    <property type="entry name" value="antisig_RsrA"/>
    <property type="match status" value="1"/>
</dbReference>
<sequence>MSGPLGEECGCDCTQALEQLYLFLDSEIDNATCEEIQAHVDSCSACLSAYDLERLVKALVSRSCSERAPEPLRERVLMSIRQVQVRIELQD</sequence>